<protein>
    <submittedName>
        <fullName evidence="2">Uncharacterized protein</fullName>
    </submittedName>
</protein>
<organism evidence="2 3">
    <name type="scientific">Roseimicrobium gellanilyticum</name>
    <dbReference type="NCBI Taxonomy" id="748857"/>
    <lineage>
        <taxon>Bacteria</taxon>
        <taxon>Pseudomonadati</taxon>
        <taxon>Verrucomicrobiota</taxon>
        <taxon>Verrucomicrobiia</taxon>
        <taxon>Verrucomicrobiales</taxon>
        <taxon>Verrucomicrobiaceae</taxon>
        <taxon>Roseimicrobium</taxon>
    </lineage>
</organism>
<evidence type="ECO:0000313" key="3">
    <source>
        <dbReference type="Proteomes" id="UP000253426"/>
    </source>
</evidence>
<accession>A0A366HUP5</accession>
<reference evidence="2 3" key="1">
    <citation type="submission" date="2018-06" db="EMBL/GenBank/DDBJ databases">
        <title>Genomic Encyclopedia of Type Strains, Phase IV (KMG-IV): sequencing the most valuable type-strain genomes for metagenomic binning, comparative biology and taxonomic classification.</title>
        <authorList>
            <person name="Goeker M."/>
        </authorList>
    </citation>
    <scope>NUCLEOTIDE SEQUENCE [LARGE SCALE GENOMIC DNA]</scope>
    <source>
        <strain evidence="2 3">DSM 25532</strain>
    </source>
</reference>
<name>A0A366HUP5_9BACT</name>
<sequence length="494" mass="53794">MLPVALPENWRSVILTSKRPRSRALSPKRPPDDFRIQTAGITGNERDGLMKTLSWLGACRLGVSRWVAMGSVGCLLIGMHQIKAQDANAEVQAAFRKLAEASNHSFQWRTETVPGTPQSALDIRGKAERDGWAFLTQASSNSTYEIVFKKRKGLIKLPEGWKSVGDLLHPQGEEEARGQGPRPMRRDLMLLTGGKLPIHMAGDISGRITAFKKEGDFYTCELAPVEAAKALGVEKRKGVTIPAKLLVRVQVVEGVPVLFEMQQRFEEGGRTQGFNVTATFSDIGKAEVEVPEMARRRMEQPPKTPATAPQPAGANLSREEALEVAKKVQGQFMLINATLLVYAMGNDGRYPEGKTSNEVFRELFQSGLCEDEMLFAIPDTRARNTGKLPDGQVGTVDDGFSKALVPGECDVTLVTPPPTGTPSSRNRPILRADIKASDGTVVTVFTVTTGRPYVVETRDGILYDEPPNDKVDLFSTAAGVEPAHILKPAPAATP</sequence>
<evidence type="ECO:0000313" key="2">
    <source>
        <dbReference type="EMBL" id="RBP46427.1"/>
    </source>
</evidence>
<feature type="compositionally biased region" description="Low complexity" evidence="1">
    <location>
        <begin position="305"/>
        <end position="314"/>
    </location>
</feature>
<comment type="caution">
    <text evidence="2">The sequence shown here is derived from an EMBL/GenBank/DDBJ whole genome shotgun (WGS) entry which is preliminary data.</text>
</comment>
<dbReference type="AlphaFoldDB" id="A0A366HUP5"/>
<keyword evidence="3" id="KW-1185">Reference proteome</keyword>
<feature type="region of interest" description="Disordered" evidence="1">
    <location>
        <begin position="296"/>
        <end position="317"/>
    </location>
</feature>
<evidence type="ECO:0000256" key="1">
    <source>
        <dbReference type="SAM" id="MobiDB-lite"/>
    </source>
</evidence>
<gene>
    <name evidence="2" type="ORF">DES53_102818</name>
</gene>
<dbReference type="EMBL" id="QNRR01000002">
    <property type="protein sequence ID" value="RBP46427.1"/>
    <property type="molecule type" value="Genomic_DNA"/>
</dbReference>
<dbReference type="Proteomes" id="UP000253426">
    <property type="component" value="Unassembled WGS sequence"/>
</dbReference>
<proteinExistence type="predicted"/>